<dbReference type="NCBIfam" id="NF033573">
    <property type="entry name" value="transpos_IS200"/>
    <property type="match status" value="1"/>
</dbReference>
<proteinExistence type="predicted"/>
<dbReference type="SUPFAM" id="SSF143422">
    <property type="entry name" value="Transposase IS200-like"/>
    <property type="match status" value="1"/>
</dbReference>
<dbReference type="GO" id="GO:0006313">
    <property type="term" value="P:DNA transposition"/>
    <property type="evidence" value="ECO:0007669"/>
    <property type="project" value="InterPro"/>
</dbReference>
<evidence type="ECO:0000259" key="1">
    <source>
        <dbReference type="SMART" id="SM01321"/>
    </source>
</evidence>
<feature type="domain" description="Transposase IS200-like" evidence="1">
    <location>
        <begin position="1"/>
        <end position="104"/>
    </location>
</feature>
<reference evidence="2" key="1">
    <citation type="journal article" date="2014" name="Front. Microbiol.">
        <title>High frequency of phylogenetically diverse reductive dehalogenase-homologous genes in deep subseafloor sedimentary metagenomes.</title>
        <authorList>
            <person name="Kawai M."/>
            <person name="Futagami T."/>
            <person name="Toyoda A."/>
            <person name="Takaki Y."/>
            <person name="Nishi S."/>
            <person name="Hori S."/>
            <person name="Arai W."/>
            <person name="Tsubouchi T."/>
            <person name="Morono Y."/>
            <person name="Uchiyama I."/>
            <person name="Ito T."/>
            <person name="Fujiyama A."/>
            <person name="Inagaki F."/>
            <person name="Takami H."/>
        </authorList>
    </citation>
    <scope>NUCLEOTIDE SEQUENCE</scope>
    <source>
        <strain evidence="2">Expedition CK06-06</strain>
    </source>
</reference>
<gene>
    <name evidence="2" type="ORF">S06H3_57172</name>
</gene>
<dbReference type="GO" id="GO:0004803">
    <property type="term" value="F:transposase activity"/>
    <property type="evidence" value="ECO:0007669"/>
    <property type="project" value="InterPro"/>
</dbReference>
<name>X1RQ97_9ZZZZ</name>
<dbReference type="InterPro" id="IPR036515">
    <property type="entry name" value="Transposase_17_sf"/>
</dbReference>
<dbReference type="PANTHER" id="PTHR33360:SF2">
    <property type="entry name" value="TRANSPOSASE FOR INSERTION SEQUENCE ELEMENT IS200"/>
    <property type="match status" value="1"/>
</dbReference>
<dbReference type="SMART" id="SM01321">
    <property type="entry name" value="Y1_Tnp"/>
    <property type="match status" value="1"/>
</dbReference>
<comment type="caution">
    <text evidence="2">The sequence shown here is derived from an EMBL/GenBank/DDBJ whole genome shotgun (WGS) entry which is preliminary data.</text>
</comment>
<dbReference type="Pfam" id="PF01797">
    <property type="entry name" value="Y1_Tnp"/>
    <property type="match status" value="1"/>
</dbReference>
<dbReference type="GO" id="GO:0003677">
    <property type="term" value="F:DNA binding"/>
    <property type="evidence" value="ECO:0007669"/>
    <property type="project" value="InterPro"/>
</dbReference>
<protein>
    <recommendedName>
        <fullName evidence="1">Transposase IS200-like domain-containing protein</fullName>
    </recommendedName>
</protein>
<feature type="non-terminal residue" evidence="2">
    <location>
        <position position="120"/>
    </location>
</feature>
<organism evidence="2">
    <name type="scientific">marine sediment metagenome</name>
    <dbReference type="NCBI Taxonomy" id="412755"/>
    <lineage>
        <taxon>unclassified sequences</taxon>
        <taxon>metagenomes</taxon>
        <taxon>ecological metagenomes</taxon>
    </lineage>
</organism>
<accession>X1RQ97</accession>
<sequence>MFMKEENKKLCEEILEEVAERHKIKIEELSVMPDHIHTVVGLPPTMSVSQALHLLKGASSRELFKRKPIFRRRYPRGHFWSPGKFYRSVGDADIETVTQYVRNHQLQQISLDDFPHPALP</sequence>
<evidence type="ECO:0000313" key="2">
    <source>
        <dbReference type="EMBL" id="GAI57684.1"/>
    </source>
</evidence>
<dbReference type="Gene3D" id="3.30.70.1290">
    <property type="entry name" value="Transposase IS200-like"/>
    <property type="match status" value="1"/>
</dbReference>
<dbReference type="AlphaFoldDB" id="X1RQ97"/>
<dbReference type="InterPro" id="IPR002686">
    <property type="entry name" value="Transposase_17"/>
</dbReference>
<dbReference type="PANTHER" id="PTHR33360">
    <property type="entry name" value="TRANSPOSASE FOR INSERTION SEQUENCE ELEMENT IS200"/>
    <property type="match status" value="1"/>
</dbReference>
<dbReference type="EMBL" id="BARV01036868">
    <property type="protein sequence ID" value="GAI57684.1"/>
    <property type="molecule type" value="Genomic_DNA"/>
</dbReference>